<sequence>MKMKMDYITDPGLETERIEFTVLEDCNLMYFLVSDSSYRHEKYISNHVLQTHWFQPCDVRQHDHVILYTRKGQDTVQRKGHNFIYTFYRNLENPVWASRDAAVLFELSGWRTLHKDTPPPAPKKNWLAALFSKKTTRKTKPVVTPS</sequence>
<dbReference type="EMBL" id="JAHESC010000038">
    <property type="protein sequence ID" value="MBT1689251.1"/>
    <property type="molecule type" value="Genomic_DNA"/>
</dbReference>
<name>A0AAP2DC02_9BACT</name>
<dbReference type="Proteomes" id="UP001319180">
    <property type="component" value="Unassembled WGS sequence"/>
</dbReference>
<evidence type="ECO:0000313" key="1">
    <source>
        <dbReference type="EMBL" id="MBT1689251.1"/>
    </source>
</evidence>
<evidence type="ECO:0000313" key="2">
    <source>
        <dbReference type="Proteomes" id="UP001319180"/>
    </source>
</evidence>
<dbReference type="AlphaFoldDB" id="A0AAP2DC02"/>
<protein>
    <submittedName>
        <fullName evidence="1">Uncharacterized protein</fullName>
    </submittedName>
</protein>
<proteinExistence type="predicted"/>
<gene>
    <name evidence="1" type="ORF">KK078_21980</name>
</gene>
<accession>A0AAP2DC02</accession>
<keyword evidence="2" id="KW-1185">Reference proteome</keyword>
<organism evidence="1 2">
    <name type="scientific">Dawidia soli</name>
    <dbReference type="NCBI Taxonomy" id="2782352"/>
    <lineage>
        <taxon>Bacteria</taxon>
        <taxon>Pseudomonadati</taxon>
        <taxon>Bacteroidota</taxon>
        <taxon>Cytophagia</taxon>
        <taxon>Cytophagales</taxon>
        <taxon>Chryseotaleaceae</taxon>
        <taxon>Dawidia</taxon>
    </lineage>
</organism>
<reference evidence="1 2" key="1">
    <citation type="submission" date="2021-05" db="EMBL/GenBank/DDBJ databases">
        <title>A Polyphasic approach of four new species of the genus Ohtaekwangia: Ohtaekwangia histidinii sp. nov., Ohtaekwangia cretensis sp. nov., Ohtaekwangia indiensis sp. nov., Ohtaekwangia reichenbachii sp. nov. from diverse environment.</title>
        <authorList>
            <person name="Octaviana S."/>
        </authorList>
    </citation>
    <scope>NUCLEOTIDE SEQUENCE [LARGE SCALE GENOMIC DNA]</scope>
    <source>
        <strain evidence="1 2">PWU37</strain>
    </source>
</reference>
<comment type="caution">
    <text evidence="1">The sequence shown here is derived from an EMBL/GenBank/DDBJ whole genome shotgun (WGS) entry which is preliminary data.</text>
</comment>
<dbReference type="RefSeq" id="WP_254092477.1">
    <property type="nucleotide sequence ID" value="NZ_JAHESC010000038.1"/>
</dbReference>